<feature type="region of interest" description="Disordered" evidence="6">
    <location>
        <begin position="209"/>
        <end position="277"/>
    </location>
</feature>
<dbReference type="InterPro" id="IPR036638">
    <property type="entry name" value="HLH_DNA-bd_sf"/>
</dbReference>
<organism evidence="8 10">
    <name type="scientific">Dreissena polymorpha</name>
    <name type="common">Zebra mussel</name>
    <name type="synonym">Mytilus polymorpha</name>
    <dbReference type="NCBI Taxonomy" id="45954"/>
    <lineage>
        <taxon>Eukaryota</taxon>
        <taxon>Metazoa</taxon>
        <taxon>Spiralia</taxon>
        <taxon>Lophotrochozoa</taxon>
        <taxon>Mollusca</taxon>
        <taxon>Bivalvia</taxon>
        <taxon>Autobranchia</taxon>
        <taxon>Heteroconchia</taxon>
        <taxon>Euheterodonta</taxon>
        <taxon>Imparidentia</taxon>
        <taxon>Neoheterodontei</taxon>
        <taxon>Myida</taxon>
        <taxon>Dreissenoidea</taxon>
        <taxon>Dreissenidae</taxon>
        <taxon>Dreissena</taxon>
    </lineage>
</organism>
<keyword evidence="5" id="KW-0539">Nucleus</keyword>
<evidence type="ECO:0000313" key="9">
    <source>
        <dbReference type="EMBL" id="KAH3843982.1"/>
    </source>
</evidence>
<evidence type="ECO:0000256" key="5">
    <source>
        <dbReference type="ARBA" id="ARBA00023242"/>
    </source>
</evidence>
<dbReference type="Gene3D" id="4.10.280.10">
    <property type="entry name" value="Helix-loop-helix DNA-binding domain"/>
    <property type="match status" value="1"/>
</dbReference>
<comment type="caution">
    <text evidence="8">The sequence shown here is derived from an EMBL/GenBank/DDBJ whole genome shotgun (WGS) entry which is preliminary data.</text>
</comment>
<keyword evidence="3" id="KW-0238">DNA-binding</keyword>
<sequence length="277" mass="30551">MSISVGGYHGGFAHPTSMGITSGQDYFTAAHYPSTSVYPEYPFTDRDYFNNWVLNGTTDIPMSPEPYGAACGTPSPPMMGVVHHGYADGMHQTFAGWSDFPMNTAELALAHNIPISEIGNYESYTNAFGDRCLRRRTSANRKERRRTLSINNAFSNLRCSIPNVPSDTKLSKIKTLRLAISYISYLTEILEKGDSNMVPNSFKADISRKRERRSLPVEDEKKIADSCESDDSSESSTSHSSSSEPKVKGRTGWPEAVWASELRGNSPPEKPEASSLS</sequence>
<evidence type="ECO:0000313" key="10">
    <source>
        <dbReference type="Proteomes" id="UP000828390"/>
    </source>
</evidence>
<dbReference type="GO" id="GO:0032502">
    <property type="term" value="P:developmental process"/>
    <property type="evidence" value="ECO:0007669"/>
    <property type="project" value="TreeGrafter"/>
</dbReference>
<comment type="subcellular location">
    <subcellularLocation>
        <location evidence="1">Nucleus</location>
    </subcellularLocation>
</comment>
<dbReference type="GO" id="GO:0000981">
    <property type="term" value="F:DNA-binding transcription factor activity, RNA polymerase II-specific"/>
    <property type="evidence" value="ECO:0007669"/>
    <property type="project" value="TreeGrafter"/>
</dbReference>
<evidence type="ECO:0000256" key="3">
    <source>
        <dbReference type="ARBA" id="ARBA00023125"/>
    </source>
</evidence>
<evidence type="ECO:0000313" key="8">
    <source>
        <dbReference type="EMBL" id="KAH3842144.1"/>
    </source>
</evidence>
<evidence type="ECO:0000256" key="6">
    <source>
        <dbReference type="SAM" id="MobiDB-lite"/>
    </source>
</evidence>
<feature type="domain" description="BHLH" evidence="7">
    <location>
        <begin position="134"/>
        <end position="186"/>
    </location>
</feature>
<dbReference type="GO" id="GO:0046983">
    <property type="term" value="F:protein dimerization activity"/>
    <property type="evidence" value="ECO:0007669"/>
    <property type="project" value="InterPro"/>
</dbReference>
<gene>
    <name evidence="8" type="ORF">DPMN_115638</name>
    <name evidence="9" type="ORF">DPMN_117517</name>
</gene>
<keyword evidence="2" id="KW-0805">Transcription regulation</keyword>
<reference evidence="8" key="2">
    <citation type="submission" date="2020-11" db="EMBL/GenBank/DDBJ databases">
        <authorList>
            <person name="McCartney M.A."/>
            <person name="Auch B."/>
            <person name="Kono T."/>
            <person name="Mallez S."/>
            <person name="Becker A."/>
            <person name="Gohl D.M."/>
            <person name="Silverstein K.A.T."/>
            <person name="Koren S."/>
            <person name="Bechman K.B."/>
            <person name="Herman A."/>
            <person name="Abrahante J.E."/>
            <person name="Garbe J."/>
        </authorList>
    </citation>
    <scope>NUCLEOTIDE SEQUENCE</scope>
    <source>
        <strain evidence="8">Duluth1</strain>
        <tissue evidence="8">Whole animal</tissue>
    </source>
</reference>
<dbReference type="PANTHER" id="PTHR23349">
    <property type="entry name" value="BASIC HELIX-LOOP-HELIX TRANSCRIPTION FACTOR, TWIST"/>
    <property type="match status" value="1"/>
</dbReference>
<dbReference type="EMBL" id="JAIWYP010000004">
    <property type="protein sequence ID" value="KAH3842144.1"/>
    <property type="molecule type" value="Genomic_DNA"/>
</dbReference>
<dbReference type="Proteomes" id="UP000828390">
    <property type="component" value="Unassembled WGS sequence"/>
</dbReference>
<feature type="compositionally biased region" description="Basic and acidic residues" evidence="6">
    <location>
        <begin position="209"/>
        <end position="225"/>
    </location>
</feature>
<dbReference type="Pfam" id="PF00010">
    <property type="entry name" value="HLH"/>
    <property type="match status" value="1"/>
</dbReference>
<evidence type="ECO:0000256" key="4">
    <source>
        <dbReference type="ARBA" id="ARBA00023163"/>
    </source>
</evidence>
<dbReference type="FunFam" id="4.10.280.10:FF:000010">
    <property type="entry name" value="Scleraxis bHLH transcription factor"/>
    <property type="match status" value="1"/>
</dbReference>
<dbReference type="GO" id="GO:0005634">
    <property type="term" value="C:nucleus"/>
    <property type="evidence" value="ECO:0007669"/>
    <property type="project" value="UniProtKB-SubCell"/>
</dbReference>
<feature type="compositionally biased region" description="Low complexity" evidence="6">
    <location>
        <begin position="234"/>
        <end position="244"/>
    </location>
</feature>
<dbReference type="SMART" id="SM00353">
    <property type="entry name" value="HLH"/>
    <property type="match status" value="1"/>
</dbReference>
<reference evidence="8" key="1">
    <citation type="journal article" date="2019" name="bioRxiv">
        <title>The Genome of the Zebra Mussel, Dreissena polymorpha: A Resource for Invasive Species Research.</title>
        <authorList>
            <person name="McCartney M.A."/>
            <person name="Auch B."/>
            <person name="Kono T."/>
            <person name="Mallez S."/>
            <person name="Zhang Y."/>
            <person name="Obille A."/>
            <person name="Becker A."/>
            <person name="Abrahante J.E."/>
            <person name="Garbe J."/>
            <person name="Badalamenti J.P."/>
            <person name="Herman A."/>
            <person name="Mangelson H."/>
            <person name="Liachko I."/>
            <person name="Sullivan S."/>
            <person name="Sone E.D."/>
            <person name="Koren S."/>
            <person name="Silverstein K.A.T."/>
            <person name="Beckman K.B."/>
            <person name="Gohl D.M."/>
        </authorList>
    </citation>
    <scope>NUCLEOTIDE SEQUENCE</scope>
    <source>
        <strain evidence="8">Duluth1</strain>
        <tissue evidence="8">Whole animal</tissue>
    </source>
</reference>
<dbReference type="InterPro" id="IPR050283">
    <property type="entry name" value="E-box_TF_Regulators"/>
</dbReference>
<dbReference type="GO" id="GO:0000977">
    <property type="term" value="F:RNA polymerase II transcription regulatory region sequence-specific DNA binding"/>
    <property type="evidence" value="ECO:0007669"/>
    <property type="project" value="TreeGrafter"/>
</dbReference>
<accession>A0A9D4QST8</accession>
<keyword evidence="4" id="KW-0804">Transcription</keyword>
<dbReference type="PROSITE" id="PS50888">
    <property type="entry name" value="BHLH"/>
    <property type="match status" value="1"/>
</dbReference>
<dbReference type="AlphaFoldDB" id="A0A9D4QST8"/>
<dbReference type="EMBL" id="JAIWYP010000004">
    <property type="protein sequence ID" value="KAH3843982.1"/>
    <property type="molecule type" value="Genomic_DNA"/>
</dbReference>
<dbReference type="SUPFAM" id="SSF47459">
    <property type="entry name" value="HLH, helix-loop-helix DNA-binding domain"/>
    <property type="match status" value="1"/>
</dbReference>
<keyword evidence="10" id="KW-1185">Reference proteome</keyword>
<evidence type="ECO:0000256" key="2">
    <source>
        <dbReference type="ARBA" id="ARBA00023015"/>
    </source>
</evidence>
<evidence type="ECO:0000256" key="1">
    <source>
        <dbReference type="ARBA" id="ARBA00004123"/>
    </source>
</evidence>
<dbReference type="CDD" id="cd11466">
    <property type="entry name" value="bHLH_TS_HAND"/>
    <property type="match status" value="1"/>
</dbReference>
<proteinExistence type="predicted"/>
<dbReference type="OrthoDB" id="10055449at2759"/>
<dbReference type="PANTHER" id="PTHR23349:SF68">
    <property type="entry name" value="FI14601P"/>
    <property type="match status" value="1"/>
</dbReference>
<evidence type="ECO:0000259" key="7">
    <source>
        <dbReference type="PROSITE" id="PS50888"/>
    </source>
</evidence>
<name>A0A9D4QST8_DREPO</name>
<protein>
    <recommendedName>
        <fullName evidence="7">BHLH domain-containing protein</fullName>
    </recommendedName>
</protein>
<dbReference type="InterPro" id="IPR011598">
    <property type="entry name" value="bHLH_dom"/>
</dbReference>